<dbReference type="Proteomes" id="UP000035159">
    <property type="component" value="Chromosome"/>
</dbReference>
<proteinExistence type="predicted"/>
<reference evidence="2 3" key="1">
    <citation type="submission" date="2015-04" db="EMBL/GenBank/DDBJ databases">
        <title>Complete Genome Sequence of Kosmotoga pacifica SLHLJ1.</title>
        <authorList>
            <person name="Jiang L.J."/>
            <person name="Shao Z.Z."/>
            <person name="Jebbar M."/>
        </authorList>
    </citation>
    <scope>NUCLEOTIDE SEQUENCE [LARGE SCALE GENOMIC DNA]</scope>
    <source>
        <strain evidence="2 3">SLHLJ1</strain>
    </source>
</reference>
<protein>
    <submittedName>
        <fullName evidence="2">Uncharacterized protein</fullName>
    </submittedName>
</protein>
<evidence type="ECO:0000313" key="3">
    <source>
        <dbReference type="Proteomes" id="UP000035159"/>
    </source>
</evidence>
<dbReference type="STRING" id="1330330.IX53_01960"/>
<sequence>MILALVELVLFFPFMNEDVLGILYGTAFSITGWWLMVKDVKVLEKRGALFRFGFLLRYFLYAIGLGTAMIYGKVFFFGAVLGLLNLKFSLFIFGRWLSENTAH</sequence>
<dbReference type="KEGG" id="kpf:IX53_01960"/>
<feature type="transmembrane region" description="Helical" evidence="1">
    <location>
        <begin position="20"/>
        <end position="37"/>
    </location>
</feature>
<keyword evidence="1" id="KW-1133">Transmembrane helix</keyword>
<dbReference type="AlphaFoldDB" id="A0A0G2Z5E1"/>
<evidence type="ECO:0000256" key="1">
    <source>
        <dbReference type="SAM" id="Phobius"/>
    </source>
</evidence>
<feature type="transmembrane region" description="Helical" evidence="1">
    <location>
        <begin position="49"/>
        <end position="70"/>
    </location>
</feature>
<dbReference type="PATRIC" id="fig|1330330.3.peg.402"/>
<keyword evidence="1" id="KW-0472">Membrane</keyword>
<dbReference type="EMBL" id="CP011232">
    <property type="protein sequence ID" value="AKI96787.1"/>
    <property type="molecule type" value="Genomic_DNA"/>
</dbReference>
<keyword evidence="3" id="KW-1185">Reference proteome</keyword>
<dbReference type="OrthoDB" id="47675at2"/>
<organism evidence="2 3">
    <name type="scientific">Kosmotoga pacifica</name>
    <dbReference type="NCBI Taxonomy" id="1330330"/>
    <lineage>
        <taxon>Bacteria</taxon>
        <taxon>Thermotogati</taxon>
        <taxon>Thermotogota</taxon>
        <taxon>Thermotogae</taxon>
        <taxon>Kosmotogales</taxon>
        <taxon>Kosmotogaceae</taxon>
        <taxon>Kosmotoga</taxon>
    </lineage>
</organism>
<evidence type="ECO:0000313" key="2">
    <source>
        <dbReference type="EMBL" id="AKI96787.1"/>
    </source>
</evidence>
<keyword evidence="1" id="KW-0812">Transmembrane</keyword>
<accession>A0A0G2Z5E1</accession>
<gene>
    <name evidence="2" type="ORF">IX53_01960</name>
</gene>
<feature type="transmembrane region" description="Helical" evidence="1">
    <location>
        <begin position="76"/>
        <end position="97"/>
    </location>
</feature>
<name>A0A0G2Z5E1_9BACT</name>